<evidence type="ECO:0000313" key="3">
    <source>
        <dbReference type="Proteomes" id="UP000186015"/>
    </source>
</evidence>
<keyword evidence="1" id="KW-1133">Transmembrane helix</keyword>
<evidence type="ECO:0000313" key="2">
    <source>
        <dbReference type="EMBL" id="SEK83545.1"/>
    </source>
</evidence>
<dbReference type="InterPro" id="IPR025699">
    <property type="entry name" value="ABC2_memb-like"/>
</dbReference>
<feature type="transmembrane region" description="Helical" evidence="1">
    <location>
        <begin position="122"/>
        <end position="142"/>
    </location>
</feature>
<protein>
    <submittedName>
        <fullName evidence="2">ABC-2 family transporter protein</fullName>
    </submittedName>
</protein>
<dbReference type="Pfam" id="PF13346">
    <property type="entry name" value="ABC2_membrane_5"/>
    <property type="match status" value="1"/>
</dbReference>
<evidence type="ECO:0000256" key="1">
    <source>
        <dbReference type="SAM" id="Phobius"/>
    </source>
</evidence>
<sequence>MRGLLVKDMLFIRQSWPVFAYPLYLTLMCAIMTGASGKFYPALGPAIAATFCLLPLMVIADDHRTGYEKTLAFTPISKEKMIGARYLLNLIVSLAGCLMVSLILGIGAMIGSVPMSGLLTTAIMFMVTALVIPSASLPLIYFFKRANTVMGFSMMILCAITALAFIFRDKIDFSVGTAAVMFAATLVMMAVSYMISVRIFRKTEIC</sequence>
<dbReference type="RefSeq" id="WP_074832684.1">
    <property type="nucleotide sequence ID" value="NZ_FOAT01000006.1"/>
</dbReference>
<keyword evidence="1" id="KW-0812">Transmembrane</keyword>
<organism evidence="2 3">
    <name type="scientific">Ruminococcus albus</name>
    <dbReference type="NCBI Taxonomy" id="1264"/>
    <lineage>
        <taxon>Bacteria</taxon>
        <taxon>Bacillati</taxon>
        <taxon>Bacillota</taxon>
        <taxon>Clostridia</taxon>
        <taxon>Eubacteriales</taxon>
        <taxon>Oscillospiraceae</taxon>
        <taxon>Ruminococcus</taxon>
    </lineage>
</organism>
<feature type="transmembrane region" description="Helical" evidence="1">
    <location>
        <begin position="173"/>
        <end position="195"/>
    </location>
</feature>
<keyword evidence="1" id="KW-0472">Membrane</keyword>
<dbReference type="Proteomes" id="UP000186015">
    <property type="component" value="Unassembled WGS sequence"/>
</dbReference>
<name>A0A1H7KC68_RUMAL</name>
<accession>A0A1H7KC68</accession>
<feature type="transmembrane region" description="Helical" evidence="1">
    <location>
        <begin position="149"/>
        <end position="167"/>
    </location>
</feature>
<proteinExistence type="predicted"/>
<dbReference type="OrthoDB" id="1819486at2"/>
<dbReference type="AlphaFoldDB" id="A0A1H7KC68"/>
<gene>
    <name evidence="2" type="ORF">SAMN05216469_106128</name>
</gene>
<feature type="transmembrane region" description="Helical" evidence="1">
    <location>
        <begin position="42"/>
        <end position="60"/>
    </location>
</feature>
<feature type="transmembrane region" description="Helical" evidence="1">
    <location>
        <begin position="16"/>
        <end position="36"/>
    </location>
</feature>
<dbReference type="EMBL" id="FOAT01000006">
    <property type="protein sequence ID" value="SEK83545.1"/>
    <property type="molecule type" value="Genomic_DNA"/>
</dbReference>
<reference evidence="2 3" key="1">
    <citation type="submission" date="2016-10" db="EMBL/GenBank/DDBJ databases">
        <authorList>
            <person name="de Groot N.N."/>
        </authorList>
    </citation>
    <scope>NUCLEOTIDE SEQUENCE [LARGE SCALE GENOMIC DNA]</scope>
    <source>
        <strain evidence="2 3">KH2T6</strain>
    </source>
</reference>
<feature type="transmembrane region" description="Helical" evidence="1">
    <location>
        <begin position="86"/>
        <end position="110"/>
    </location>
</feature>